<sequence>MRAVLKLLVRYAEIDVVWHRHYHPKFPIFVKVNQKHTRPFILDPANPTVNVCDTCNAWDEVALVARHSLLKPLFSRVRAEPPWLFTDDW</sequence>
<dbReference type="KEGG" id="lww:115941560"/>
<dbReference type="Proteomes" id="UP000245341">
    <property type="component" value="Unplaced"/>
</dbReference>
<feature type="domain" description="2'-5'-oligoadenylate synthetase 1" evidence="2">
    <location>
        <begin position="1"/>
        <end position="78"/>
    </location>
</feature>
<dbReference type="AlphaFoldDB" id="A0A7F8QXU6"/>
<dbReference type="PANTHER" id="PTHR11258">
    <property type="entry name" value="2-5 OLIGOADENYLATE SYNTHETASE"/>
    <property type="match status" value="1"/>
</dbReference>
<dbReference type="Pfam" id="PF10421">
    <property type="entry name" value="OAS1_C"/>
    <property type="match status" value="1"/>
</dbReference>
<dbReference type="InterPro" id="IPR018952">
    <property type="entry name" value="2-5-oligoAdlate_synth_1_dom2/C"/>
</dbReference>
<dbReference type="GO" id="GO:0003725">
    <property type="term" value="F:double-stranded RNA binding"/>
    <property type="evidence" value="ECO:0007669"/>
    <property type="project" value="TreeGrafter"/>
</dbReference>
<dbReference type="PANTHER" id="PTHR11258:SF21">
    <property type="entry name" value="C2H2-TYPE DOMAIN-CONTAINING PROTEIN"/>
    <property type="match status" value="1"/>
</dbReference>
<keyword evidence="1" id="KW-0694">RNA-binding</keyword>
<organism evidence="3 4">
    <name type="scientific">Leptonychotes weddellii</name>
    <name type="common">Weddell seal</name>
    <name type="synonym">Otaria weddellii</name>
    <dbReference type="NCBI Taxonomy" id="9713"/>
    <lineage>
        <taxon>Eukaryota</taxon>
        <taxon>Metazoa</taxon>
        <taxon>Chordata</taxon>
        <taxon>Craniata</taxon>
        <taxon>Vertebrata</taxon>
        <taxon>Euteleostomi</taxon>
        <taxon>Mammalia</taxon>
        <taxon>Eutheria</taxon>
        <taxon>Laurasiatheria</taxon>
        <taxon>Carnivora</taxon>
        <taxon>Caniformia</taxon>
        <taxon>Pinnipedia</taxon>
        <taxon>Phocidae</taxon>
        <taxon>Monachinae</taxon>
        <taxon>Lobodontini</taxon>
        <taxon>Leptonychotes</taxon>
    </lineage>
</organism>
<reference evidence="4" key="1">
    <citation type="submission" date="2025-08" db="UniProtKB">
        <authorList>
            <consortium name="RefSeq"/>
        </authorList>
    </citation>
    <scope>IDENTIFICATION</scope>
    <source>
        <tissue evidence="4">Liver</tissue>
    </source>
</reference>
<proteinExistence type="predicted"/>
<dbReference type="GO" id="GO:0005654">
    <property type="term" value="C:nucleoplasm"/>
    <property type="evidence" value="ECO:0007669"/>
    <property type="project" value="TreeGrafter"/>
</dbReference>
<dbReference type="SUPFAM" id="SSF81631">
    <property type="entry name" value="PAP/OAS1 substrate-binding domain"/>
    <property type="match status" value="1"/>
</dbReference>
<name>A0A7F8QXU6_LEPWE</name>
<dbReference type="GO" id="GO:0001730">
    <property type="term" value="F:2'-5'-oligoadenylate synthetase activity"/>
    <property type="evidence" value="ECO:0007669"/>
    <property type="project" value="TreeGrafter"/>
</dbReference>
<keyword evidence="3" id="KW-1185">Reference proteome</keyword>
<evidence type="ECO:0000313" key="4">
    <source>
        <dbReference type="RefSeq" id="XP_030885977.1"/>
    </source>
</evidence>
<dbReference type="RefSeq" id="XP_030885977.1">
    <property type="nucleotide sequence ID" value="XM_031030117.1"/>
</dbReference>
<dbReference type="OrthoDB" id="1885901at2759"/>
<dbReference type="GeneID" id="115941560"/>
<evidence type="ECO:0000256" key="1">
    <source>
        <dbReference type="ARBA" id="ARBA00022884"/>
    </source>
</evidence>
<dbReference type="Gene3D" id="1.10.1410.20">
    <property type="entry name" value="2'-5'-oligoadenylate synthetase 1, domain 2"/>
    <property type="match status" value="1"/>
</dbReference>
<dbReference type="GO" id="GO:0005829">
    <property type="term" value="C:cytosol"/>
    <property type="evidence" value="ECO:0007669"/>
    <property type="project" value="TreeGrafter"/>
</dbReference>
<evidence type="ECO:0000259" key="2">
    <source>
        <dbReference type="Pfam" id="PF10421"/>
    </source>
</evidence>
<accession>A0A7F8QXU6</accession>
<evidence type="ECO:0000313" key="3">
    <source>
        <dbReference type="Proteomes" id="UP000245341"/>
    </source>
</evidence>
<protein>
    <submittedName>
        <fullName evidence="4">2'-5'-oligoadenylate synthase 1A-like</fullName>
    </submittedName>
</protein>
<dbReference type="GO" id="GO:0016020">
    <property type="term" value="C:membrane"/>
    <property type="evidence" value="ECO:0007669"/>
    <property type="project" value="TreeGrafter"/>
</dbReference>
<gene>
    <name evidence="4" type="primary">LOC115941560</name>
</gene>